<dbReference type="Proteomes" id="UP001273166">
    <property type="component" value="Unassembled WGS sequence"/>
</dbReference>
<dbReference type="Pfam" id="PF02338">
    <property type="entry name" value="OTU"/>
    <property type="match status" value="1"/>
</dbReference>
<dbReference type="GO" id="GO:0016579">
    <property type="term" value="P:protein deubiquitination"/>
    <property type="evidence" value="ECO:0007669"/>
    <property type="project" value="TreeGrafter"/>
</dbReference>
<dbReference type="InterPro" id="IPR050704">
    <property type="entry name" value="Peptidase_C85-like"/>
</dbReference>
<comment type="caution">
    <text evidence="3">The sequence shown here is derived from an EMBL/GenBank/DDBJ whole genome shotgun (WGS) entry which is preliminary data.</text>
</comment>
<dbReference type="PANTHER" id="PTHR12419">
    <property type="entry name" value="OTU DOMAIN CONTAINING PROTEIN"/>
    <property type="match status" value="1"/>
</dbReference>
<dbReference type="SUPFAM" id="SSF54001">
    <property type="entry name" value="Cysteine proteinases"/>
    <property type="match status" value="1"/>
</dbReference>
<dbReference type="GO" id="GO:0004843">
    <property type="term" value="F:cysteine-type deubiquitinase activity"/>
    <property type="evidence" value="ECO:0007669"/>
    <property type="project" value="TreeGrafter"/>
</dbReference>
<dbReference type="Gene3D" id="3.90.70.80">
    <property type="match status" value="2"/>
</dbReference>
<reference evidence="3" key="1">
    <citation type="journal article" date="2023" name="Mol. Phylogenet. Evol.">
        <title>Genome-scale phylogeny and comparative genomics of the fungal order Sordariales.</title>
        <authorList>
            <person name="Hensen N."/>
            <person name="Bonometti L."/>
            <person name="Westerberg I."/>
            <person name="Brannstrom I.O."/>
            <person name="Guillou S."/>
            <person name="Cros-Aarteil S."/>
            <person name="Calhoun S."/>
            <person name="Haridas S."/>
            <person name="Kuo A."/>
            <person name="Mondo S."/>
            <person name="Pangilinan J."/>
            <person name="Riley R."/>
            <person name="LaButti K."/>
            <person name="Andreopoulos B."/>
            <person name="Lipzen A."/>
            <person name="Chen C."/>
            <person name="Yan M."/>
            <person name="Daum C."/>
            <person name="Ng V."/>
            <person name="Clum A."/>
            <person name="Steindorff A."/>
            <person name="Ohm R.A."/>
            <person name="Martin F."/>
            <person name="Silar P."/>
            <person name="Natvig D.O."/>
            <person name="Lalanne C."/>
            <person name="Gautier V."/>
            <person name="Ament-Velasquez S.L."/>
            <person name="Kruys A."/>
            <person name="Hutchinson M.I."/>
            <person name="Powell A.J."/>
            <person name="Barry K."/>
            <person name="Miller A.N."/>
            <person name="Grigoriev I.V."/>
            <person name="Debuchy R."/>
            <person name="Gladieux P."/>
            <person name="Hiltunen Thoren M."/>
            <person name="Johannesson H."/>
        </authorList>
    </citation>
    <scope>NUCLEOTIDE SEQUENCE</scope>
    <source>
        <strain evidence="3">CBS 333.67</strain>
    </source>
</reference>
<evidence type="ECO:0000259" key="2">
    <source>
        <dbReference type="PROSITE" id="PS50802"/>
    </source>
</evidence>
<dbReference type="CDD" id="cd22762">
    <property type="entry name" value="OTU_fungi_OTU2-like"/>
    <property type="match status" value="1"/>
</dbReference>
<feature type="domain" description="OTU" evidence="2">
    <location>
        <begin position="201"/>
        <end position="389"/>
    </location>
</feature>
<feature type="region of interest" description="Disordered" evidence="1">
    <location>
        <begin position="336"/>
        <end position="364"/>
    </location>
</feature>
<sequence>MSSAENTVNGEVESLEQMQARHRKEQRDLQSRITNKKKNATKKTRKFVNDECAELERQLKERQEEEIRKLTGAGDDDDGEEGEKAALEQQQQQQQQQQDESQQPQQPPPPPSSSSEPAVTNLTNKLNTTTLSPSTQSQPQPQTQQQQPQKQKRNRQKERLARRAAEQEAAAQAAEAEASNMTDRRGLERERMQRELAAHALREHEIAPDGHCLFSAVADQLEVNGIPLLLLREGAGTGIGPGPESGVGRGGVGNGEGEGFDAKTVVEEPYRVVRRAAADWIAGHRDEYAGFLEEGVDEYVGKIRDTAEWGGQLELSALANAYGVEIRVVQGDGRPVEVVTPTSPATGEENGKGEGEGKEKGEKKKKTLWLAYYRHGYGLGEHYNSLRKAKAVQ</sequence>
<dbReference type="PROSITE" id="PS50802">
    <property type="entry name" value="OTU"/>
    <property type="match status" value="1"/>
</dbReference>
<organism evidence="3 4">
    <name type="scientific">Chaetomium strumarium</name>
    <dbReference type="NCBI Taxonomy" id="1170767"/>
    <lineage>
        <taxon>Eukaryota</taxon>
        <taxon>Fungi</taxon>
        <taxon>Dikarya</taxon>
        <taxon>Ascomycota</taxon>
        <taxon>Pezizomycotina</taxon>
        <taxon>Sordariomycetes</taxon>
        <taxon>Sordariomycetidae</taxon>
        <taxon>Sordariales</taxon>
        <taxon>Chaetomiaceae</taxon>
        <taxon>Chaetomium</taxon>
    </lineage>
</organism>
<feature type="compositionally biased region" description="Low complexity" evidence="1">
    <location>
        <begin position="167"/>
        <end position="178"/>
    </location>
</feature>
<evidence type="ECO:0000313" key="4">
    <source>
        <dbReference type="Proteomes" id="UP001273166"/>
    </source>
</evidence>
<feature type="compositionally biased region" description="Low complexity" evidence="1">
    <location>
        <begin position="113"/>
        <end position="149"/>
    </location>
</feature>
<feature type="compositionally biased region" description="Low complexity" evidence="1">
    <location>
        <begin position="87"/>
        <end position="104"/>
    </location>
</feature>
<dbReference type="RefSeq" id="XP_062724884.1">
    <property type="nucleotide sequence ID" value="XM_062866800.1"/>
</dbReference>
<feature type="compositionally biased region" description="Basic and acidic residues" evidence="1">
    <location>
        <begin position="349"/>
        <end position="362"/>
    </location>
</feature>
<proteinExistence type="predicted"/>
<feature type="region of interest" description="Disordered" evidence="1">
    <location>
        <begin position="1"/>
        <end position="186"/>
    </location>
</feature>
<feature type="compositionally biased region" description="Basic and acidic residues" evidence="1">
    <location>
        <begin position="54"/>
        <end position="69"/>
    </location>
</feature>
<evidence type="ECO:0000313" key="3">
    <source>
        <dbReference type="EMBL" id="KAK3309104.1"/>
    </source>
</evidence>
<dbReference type="PANTHER" id="PTHR12419:SF10">
    <property type="entry name" value="DEUBIQUITINASE OTUD6B"/>
    <property type="match status" value="1"/>
</dbReference>
<name>A0AAJ0GZP0_9PEZI</name>
<dbReference type="AlphaFoldDB" id="A0AAJ0GZP0"/>
<accession>A0AAJ0GZP0</accession>
<dbReference type="InterPro" id="IPR049771">
    <property type="entry name" value="OTU2-like_OTU"/>
</dbReference>
<dbReference type="InterPro" id="IPR003323">
    <property type="entry name" value="OTU_dom"/>
</dbReference>
<reference evidence="3" key="2">
    <citation type="submission" date="2023-06" db="EMBL/GenBank/DDBJ databases">
        <authorList>
            <consortium name="Lawrence Berkeley National Laboratory"/>
            <person name="Mondo S.J."/>
            <person name="Hensen N."/>
            <person name="Bonometti L."/>
            <person name="Westerberg I."/>
            <person name="Brannstrom I.O."/>
            <person name="Guillou S."/>
            <person name="Cros-Aarteil S."/>
            <person name="Calhoun S."/>
            <person name="Haridas S."/>
            <person name="Kuo A."/>
            <person name="Pangilinan J."/>
            <person name="Riley R."/>
            <person name="Labutti K."/>
            <person name="Andreopoulos B."/>
            <person name="Lipzen A."/>
            <person name="Chen C."/>
            <person name="Yanf M."/>
            <person name="Daum C."/>
            <person name="Ng V."/>
            <person name="Clum A."/>
            <person name="Steindorff A."/>
            <person name="Ohm R."/>
            <person name="Martin F."/>
            <person name="Silar P."/>
            <person name="Natvig D."/>
            <person name="Lalanne C."/>
            <person name="Gautier V."/>
            <person name="Ament-Velasquez S.L."/>
            <person name="Kruys A."/>
            <person name="Hutchinson M.I."/>
            <person name="Powell A.J."/>
            <person name="Barry K."/>
            <person name="Miller A.N."/>
            <person name="Grigoriev I.V."/>
            <person name="Debuchy R."/>
            <person name="Gladieux P."/>
            <person name="Thoren M.H."/>
            <person name="Johannesson H."/>
        </authorList>
    </citation>
    <scope>NUCLEOTIDE SEQUENCE</scope>
    <source>
        <strain evidence="3">CBS 333.67</strain>
    </source>
</reference>
<evidence type="ECO:0000256" key="1">
    <source>
        <dbReference type="SAM" id="MobiDB-lite"/>
    </source>
</evidence>
<feature type="compositionally biased region" description="Basic and acidic residues" evidence="1">
    <location>
        <begin position="157"/>
        <end position="166"/>
    </location>
</feature>
<feature type="compositionally biased region" description="Basic residues" evidence="1">
    <location>
        <begin position="34"/>
        <end position="46"/>
    </location>
</feature>
<gene>
    <name evidence="3" type="ORF">B0T15DRAFT_491637</name>
</gene>
<dbReference type="GeneID" id="87885629"/>
<dbReference type="EMBL" id="JAUDZG010000002">
    <property type="protein sequence ID" value="KAK3309104.1"/>
    <property type="molecule type" value="Genomic_DNA"/>
</dbReference>
<protein>
    <recommendedName>
        <fullName evidence="2">OTU domain-containing protein</fullName>
    </recommendedName>
</protein>
<dbReference type="InterPro" id="IPR038765">
    <property type="entry name" value="Papain-like_cys_pep_sf"/>
</dbReference>
<keyword evidence="4" id="KW-1185">Reference proteome</keyword>